<dbReference type="SUPFAM" id="SSF48371">
    <property type="entry name" value="ARM repeat"/>
    <property type="match status" value="1"/>
</dbReference>
<evidence type="ECO:0000313" key="2">
    <source>
        <dbReference type="EMBL" id="CAI6354515.1"/>
    </source>
</evidence>
<dbReference type="InterPro" id="IPR000225">
    <property type="entry name" value="Armadillo"/>
</dbReference>
<name>A0AAV0WF39_9HEMI</name>
<sequence>MLKRNSDPTKTLAALTKLKAEKILEGPYQNMFIALNGFKVLINILECNNEECKENALIIVHEMSQYYGIQCSLCTLDAVKPLISILLLKNNYKVKYLASETLQNIAKLRRGRKLIRLSGGIETMVQMMNLSKHVLSMQVNSMDESNWDAVCLMNCCSGTLSQLCRSLKCQEQLWEAGFVELLSQLLNSKHGETQVSIMSLVAECCRSRPEVVGQKIDIYFREGLMERNILQQVIRFLVNDSTQLAQRAAETILCMFDGSPAIYNVLLKHKGMATLFKAVTKFK</sequence>
<proteinExistence type="predicted"/>
<dbReference type="Gene3D" id="1.25.10.10">
    <property type="entry name" value="Leucine-rich Repeat Variant"/>
    <property type="match status" value="1"/>
</dbReference>
<dbReference type="PANTHER" id="PTHR46241">
    <property type="entry name" value="ARMADILLO REPEAT-CONTAINING PROTEIN 4 ARMC4"/>
    <property type="match status" value="1"/>
</dbReference>
<keyword evidence="3" id="KW-1185">Reference proteome</keyword>
<dbReference type="InterPro" id="IPR011989">
    <property type="entry name" value="ARM-like"/>
</dbReference>
<protein>
    <recommendedName>
        <fullName evidence="4">Armadillo repeat-containing protein 8</fullName>
    </recommendedName>
</protein>
<comment type="caution">
    <text evidence="2">The sequence shown here is derived from an EMBL/GenBank/DDBJ whole genome shotgun (WGS) entry which is preliminary data.</text>
</comment>
<dbReference type="EMBL" id="CARXXK010000002">
    <property type="protein sequence ID" value="CAI6354515.1"/>
    <property type="molecule type" value="Genomic_DNA"/>
</dbReference>
<reference evidence="2 3" key="1">
    <citation type="submission" date="2023-01" db="EMBL/GenBank/DDBJ databases">
        <authorList>
            <person name="Whitehead M."/>
        </authorList>
    </citation>
    <scope>NUCLEOTIDE SEQUENCE [LARGE SCALE GENOMIC DNA]</scope>
</reference>
<evidence type="ECO:0000256" key="1">
    <source>
        <dbReference type="PROSITE-ProRule" id="PRU00259"/>
    </source>
</evidence>
<organism evidence="2 3">
    <name type="scientific">Macrosiphum euphorbiae</name>
    <name type="common">potato aphid</name>
    <dbReference type="NCBI Taxonomy" id="13131"/>
    <lineage>
        <taxon>Eukaryota</taxon>
        <taxon>Metazoa</taxon>
        <taxon>Ecdysozoa</taxon>
        <taxon>Arthropoda</taxon>
        <taxon>Hexapoda</taxon>
        <taxon>Insecta</taxon>
        <taxon>Pterygota</taxon>
        <taxon>Neoptera</taxon>
        <taxon>Paraneoptera</taxon>
        <taxon>Hemiptera</taxon>
        <taxon>Sternorrhyncha</taxon>
        <taxon>Aphidomorpha</taxon>
        <taxon>Aphidoidea</taxon>
        <taxon>Aphididae</taxon>
        <taxon>Macrosiphini</taxon>
        <taxon>Macrosiphum</taxon>
    </lineage>
</organism>
<dbReference type="Proteomes" id="UP001160148">
    <property type="component" value="Unassembled WGS sequence"/>
</dbReference>
<feature type="repeat" description="ARM" evidence="1">
    <location>
        <begin position="77"/>
        <end position="120"/>
    </location>
</feature>
<dbReference type="PROSITE" id="PS50176">
    <property type="entry name" value="ARM_REPEAT"/>
    <property type="match status" value="1"/>
</dbReference>
<evidence type="ECO:0008006" key="4">
    <source>
        <dbReference type="Google" id="ProtNLM"/>
    </source>
</evidence>
<dbReference type="InterPro" id="IPR016024">
    <property type="entry name" value="ARM-type_fold"/>
</dbReference>
<evidence type="ECO:0000313" key="3">
    <source>
        <dbReference type="Proteomes" id="UP001160148"/>
    </source>
</evidence>
<accession>A0AAV0WF39</accession>
<dbReference type="AlphaFoldDB" id="A0AAV0WF39"/>
<dbReference type="PANTHER" id="PTHR46241:SF1">
    <property type="entry name" value="OUTER DYNEIN ARM-DOCKING COMPLEX SUBUNIT 2"/>
    <property type="match status" value="1"/>
</dbReference>
<gene>
    <name evidence="2" type="ORF">MEUPH1_LOCUS10505</name>
</gene>